<evidence type="ECO:0000256" key="9">
    <source>
        <dbReference type="ARBA" id="ARBA00047885"/>
    </source>
</evidence>
<comment type="similarity">
    <text evidence="1">Belongs to the methyltransferase superfamily. NTM1 family.</text>
</comment>
<sequence>MASEEVEDTGKFYGDAKKYWESIEPTVDGMLGGFAKISPTDINGSKAFLRPFLQVGGGKTAATKALDCGAGIGRITKRLLLPIFNTVDMVELNQKFLDQARTFIGEESSRIGKLFCSGLQDFTPEEGQYDVIWCQWVLGHLLDKDLSAFLLRCQKGLSPNGLIVIKENVTSTEKKDFDDQDSSFIRSYEDFTQLILNTGLQIVKKERQKGFPKGLYDVYMYAVR</sequence>
<evidence type="ECO:0000256" key="3">
    <source>
        <dbReference type="ARBA" id="ARBA00022679"/>
    </source>
</evidence>
<evidence type="ECO:0000256" key="7">
    <source>
        <dbReference type="ARBA" id="ARBA00043129"/>
    </source>
</evidence>
<dbReference type="PANTHER" id="PTHR12753">
    <property type="entry name" value="AD-003 - RELATED"/>
    <property type="match status" value="1"/>
</dbReference>
<dbReference type="Proteomes" id="UP001186944">
    <property type="component" value="Unassembled WGS sequence"/>
</dbReference>
<evidence type="ECO:0000256" key="11">
    <source>
        <dbReference type="PIRSR" id="PIRSR016958-1"/>
    </source>
</evidence>
<protein>
    <recommendedName>
        <fullName evidence="6">Alpha N-terminal protein methyltransferase 1</fullName>
        <ecNumber evidence="5">2.1.1.244</ecNumber>
    </recommendedName>
    <alternativeName>
        <fullName evidence="7">X-Pro-Lys N-terminal protein methyltransferase 1</fullName>
    </alternativeName>
</protein>
<feature type="binding site" evidence="11">
    <location>
        <position position="69"/>
    </location>
    <ligand>
        <name>S-adenosyl-L-methionine</name>
        <dbReference type="ChEBI" id="CHEBI:59789"/>
    </ligand>
</feature>
<dbReference type="Pfam" id="PF05891">
    <property type="entry name" value="Methyltransf_PK"/>
    <property type="match status" value="1"/>
</dbReference>
<evidence type="ECO:0000256" key="8">
    <source>
        <dbReference type="ARBA" id="ARBA00047306"/>
    </source>
</evidence>
<dbReference type="GO" id="GO:0005737">
    <property type="term" value="C:cytoplasm"/>
    <property type="evidence" value="ECO:0007669"/>
    <property type="project" value="TreeGrafter"/>
</dbReference>
<comment type="catalytic activity">
    <reaction evidence="9">
        <text>N-terminal L-prolyl-L-prolyl-L-lysyl-[protein] + 2 S-adenosyl-L-methionine = N-terminal N,N-dimethyl-L-prolyl-L-prolyl-L-lysyl-[protein] + 2 S-adenosyl-L-homocysteine + 2 H(+)</text>
        <dbReference type="Rhea" id="RHEA:54736"/>
        <dbReference type="Rhea" id="RHEA-COMP:13787"/>
        <dbReference type="Rhea" id="RHEA-COMP:13974"/>
        <dbReference type="ChEBI" id="CHEBI:15378"/>
        <dbReference type="ChEBI" id="CHEBI:57856"/>
        <dbReference type="ChEBI" id="CHEBI:59789"/>
        <dbReference type="ChEBI" id="CHEBI:138059"/>
        <dbReference type="ChEBI" id="CHEBI:138318"/>
        <dbReference type="EC" id="2.1.1.244"/>
    </reaction>
</comment>
<evidence type="ECO:0000256" key="6">
    <source>
        <dbReference type="ARBA" id="ARBA00039449"/>
    </source>
</evidence>
<evidence type="ECO:0000313" key="13">
    <source>
        <dbReference type="Proteomes" id="UP001186944"/>
    </source>
</evidence>
<dbReference type="EC" id="2.1.1.244" evidence="5"/>
<comment type="caution">
    <text evidence="12">The sequence shown here is derived from an EMBL/GenBank/DDBJ whole genome shotgun (WGS) entry which is preliminary data.</text>
</comment>
<dbReference type="SUPFAM" id="SSF53335">
    <property type="entry name" value="S-adenosyl-L-methionine-dependent methyltransferases"/>
    <property type="match status" value="1"/>
</dbReference>
<dbReference type="GO" id="GO:0032259">
    <property type="term" value="P:methylation"/>
    <property type="evidence" value="ECO:0007669"/>
    <property type="project" value="UniProtKB-KW"/>
</dbReference>
<dbReference type="PANTHER" id="PTHR12753:SF0">
    <property type="entry name" value="ALPHA N-TERMINAL PROTEIN METHYLTRANSFERASE 1"/>
    <property type="match status" value="1"/>
</dbReference>
<keyword evidence="2" id="KW-0489">Methyltransferase</keyword>
<dbReference type="PIRSF" id="PIRSF016958">
    <property type="entry name" value="DUF858_MeTrfase_lik"/>
    <property type="match status" value="1"/>
</dbReference>
<evidence type="ECO:0000256" key="4">
    <source>
        <dbReference type="ARBA" id="ARBA00022691"/>
    </source>
</evidence>
<dbReference type="CDD" id="cd02440">
    <property type="entry name" value="AdoMet_MTases"/>
    <property type="match status" value="1"/>
</dbReference>
<organism evidence="12 13">
    <name type="scientific">Pinctada imbricata</name>
    <name type="common">Atlantic pearl-oyster</name>
    <name type="synonym">Pinctada martensii</name>
    <dbReference type="NCBI Taxonomy" id="66713"/>
    <lineage>
        <taxon>Eukaryota</taxon>
        <taxon>Metazoa</taxon>
        <taxon>Spiralia</taxon>
        <taxon>Lophotrochozoa</taxon>
        <taxon>Mollusca</taxon>
        <taxon>Bivalvia</taxon>
        <taxon>Autobranchia</taxon>
        <taxon>Pteriomorphia</taxon>
        <taxon>Pterioida</taxon>
        <taxon>Pterioidea</taxon>
        <taxon>Pteriidae</taxon>
        <taxon>Pinctada</taxon>
    </lineage>
</organism>
<dbReference type="Gene3D" id="3.40.50.150">
    <property type="entry name" value="Vaccinia Virus protein VP39"/>
    <property type="match status" value="1"/>
</dbReference>
<comment type="catalytic activity">
    <reaction evidence="10">
        <text>N-terminal L-alanyl-L-prolyl-L-lysyl-[protein] + 3 S-adenosyl-L-methionine = N-terminal N,N,N-trimethyl-L-alanyl-L-prolyl-L-lysyl-[protein] + 3 S-adenosyl-L-homocysteine + 3 H(+)</text>
        <dbReference type="Rhea" id="RHEA:54712"/>
        <dbReference type="Rhea" id="RHEA-COMP:13785"/>
        <dbReference type="Rhea" id="RHEA-COMP:13971"/>
        <dbReference type="ChEBI" id="CHEBI:15378"/>
        <dbReference type="ChEBI" id="CHEBI:57856"/>
        <dbReference type="ChEBI" id="CHEBI:59789"/>
        <dbReference type="ChEBI" id="CHEBI:138057"/>
        <dbReference type="ChEBI" id="CHEBI:138315"/>
        <dbReference type="EC" id="2.1.1.244"/>
    </reaction>
</comment>
<accession>A0AA89BYN7</accession>
<comment type="catalytic activity">
    <reaction evidence="8">
        <text>N-terminal L-seryl-L-prolyl-L-lysyl-[protein] + 3 S-adenosyl-L-methionine = N-terminal N,N,N-trimethyl-L-seryl-L-prolyl-L-lysyl-[protein] + 3 S-adenosyl-L-homocysteine + 3 H(+)</text>
        <dbReference type="Rhea" id="RHEA:54724"/>
        <dbReference type="Rhea" id="RHEA-COMP:13789"/>
        <dbReference type="Rhea" id="RHEA-COMP:13973"/>
        <dbReference type="ChEBI" id="CHEBI:15378"/>
        <dbReference type="ChEBI" id="CHEBI:57856"/>
        <dbReference type="ChEBI" id="CHEBI:59789"/>
        <dbReference type="ChEBI" id="CHEBI:138061"/>
        <dbReference type="ChEBI" id="CHEBI:138317"/>
        <dbReference type="EC" id="2.1.1.244"/>
    </reaction>
</comment>
<feature type="binding site" evidence="11">
    <location>
        <position position="74"/>
    </location>
    <ligand>
        <name>S-adenosyl-L-methionine</name>
        <dbReference type="ChEBI" id="CHEBI:59789"/>
    </ligand>
</feature>
<evidence type="ECO:0000256" key="5">
    <source>
        <dbReference type="ARBA" id="ARBA00039112"/>
    </source>
</evidence>
<keyword evidence="3" id="KW-0808">Transferase</keyword>
<evidence type="ECO:0000256" key="2">
    <source>
        <dbReference type="ARBA" id="ARBA00022603"/>
    </source>
</evidence>
<name>A0AA89BYN7_PINIB</name>
<dbReference type="GO" id="GO:0071885">
    <property type="term" value="F:N-terminal protein N-methyltransferase activity"/>
    <property type="evidence" value="ECO:0007669"/>
    <property type="project" value="UniProtKB-EC"/>
</dbReference>
<dbReference type="InterPro" id="IPR029063">
    <property type="entry name" value="SAM-dependent_MTases_sf"/>
</dbReference>
<evidence type="ECO:0000256" key="10">
    <source>
        <dbReference type="ARBA" id="ARBA00048167"/>
    </source>
</evidence>
<evidence type="ECO:0000313" key="12">
    <source>
        <dbReference type="EMBL" id="KAK3087539.1"/>
    </source>
</evidence>
<feature type="binding site" evidence="11">
    <location>
        <position position="135"/>
    </location>
    <ligand>
        <name>S-adenosyl-L-methionine</name>
        <dbReference type="ChEBI" id="CHEBI:59789"/>
    </ligand>
</feature>
<dbReference type="InterPro" id="IPR008576">
    <property type="entry name" value="MeTrfase_NTM1"/>
</dbReference>
<feature type="binding site" evidence="11">
    <location>
        <begin position="119"/>
        <end position="120"/>
    </location>
    <ligand>
        <name>S-adenosyl-L-methionine</name>
        <dbReference type="ChEBI" id="CHEBI:59789"/>
    </ligand>
</feature>
<keyword evidence="4 11" id="KW-0949">S-adenosyl-L-methionine</keyword>
<gene>
    <name evidence="12" type="ORF">FSP39_007312</name>
</gene>
<reference evidence="12" key="1">
    <citation type="submission" date="2019-08" db="EMBL/GenBank/DDBJ databases">
        <title>The improved chromosome-level genome for the pearl oyster Pinctada fucata martensii using PacBio sequencing and Hi-C.</title>
        <authorList>
            <person name="Zheng Z."/>
        </authorList>
    </citation>
    <scope>NUCLEOTIDE SEQUENCE</scope>
    <source>
        <strain evidence="12">ZZ-2019</strain>
        <tissue evidence="12">Adductor muscle</tissue>
    </source>
</reference>
<proteinExistence type="inferred from homology"/>
<dbReference type="EMBL" id="VSWD01000011">
    <property type="protein sequence ID" value="KAK3087539.1"/>
    <property type="molecule type" value="Genomic_DNA"/>
</dbReference>
<keyword evidence="13" id="KW-1185">Reference proteome</keyword>
<dbReference type="FunFam" id="3.40.50.150:FF:000025">
    <property type="entry name" value="N-terminal Xaa-Pro-Lys N-methyltransferase 1"/>
    <property type="match status" value="1"/>
</dbReference>
<dbReference type="AlphaFoldDB" id="A0AA89BYN7"/>
<evidence type="ECO:0000256" key="1">
    <source>
        <dbReference type="ARBA" id="ARBA00009059"/>
    </source>
</evidence>